<evidence type="ECO:0000313" key="2">
    <source>
        <dbReference type="EMBL" id="GAI57355.1"/>
    </source>
</evidence>
<reference evidence="2" key="1">
    <citation type="journal article" date="2014" name="Front. Microbiol.">
        <title>High frequency of phylogenetically diverse reductive dehalogenase-homologous genes in deep subseafloor sedimentary metagenomes.</title>
        <authorList>
            <person name="Kawai M."/>
            <person name="Futagami T."/>
            <person name="Toyoda A."/>
            <person name="Takaki Y."/>
            <person name="Nishi S."/>
            <person name="Hori S."/>
            <person name="Arai W."/>
            <person name="Tsubouchi T."/>
            <person name="Morono Y."/>
            <person name="Uchiyama I."/>
            <person name="Ito T."/>
            <person name="Fujiyama A."/>
            <person name="Inagaki F."/>
            <person name="Takami H."/>
        </authorList>
    </citation>
    <scope>NUCLEOTIDE SEQUENCE</scope>
    <source>
        <strain evidence="2">Expedition CK06-06</strain>
    </source>
</reference>
<sequence length="79" mass="8568">MESGAPILGMSALITPSFESMKNTVTAIEKRGIRDRVKVIIGGGIVIEQVKRYVGADAFTRDGAEGVKICKEFIRKANK</sequence>
<feature type="domain" description="B12-binding" evidence="1">
    <location>
        <begin position="1"/>
        <end position="79"/>
    </location>
</feature>
<protein>
    <recommendedName>
        <fullName evidence="1">B12-binding domain-containing protein</fullName>
    </recommendedName>
</protein>
<dbReference type="InterPro" id="IPR036724">
    <property type="entry name" value="Cobalamin-bd_sf"/>
</dbReference>
<comment type="caution">
    <text evidence="2">The sequence shown here is derived from an EMBL/GenBank/DDBJ whole genome shotgun (WGS) entry which is preliminary data.</text>
</comment>
<evidence type="ECO:0000259" key="1">
    <source>
        <dbReference type="PROSITE" id="PS51332"/>
    </source>
</evidence>
<dbReference type="Gene3D" id="3.40.50.280">
    <property type="entry name" value="Cobalamin-binding domain"/>
    <property type="match status" value="1"/>
</dbReference>
<dbReference type="InterPro" id="IPR006158">
    <property type="entry name" value="Cobalamin-bd"/>
</dbReference>
<dbReference type="SUPFAM" id="SSF52242">
    <property type="entry name" value="Cobalamin (vitamin B12)-binding domain"/>
    <property type="match status" value="1"/>
</dbReference>
<dbReference type="GO" id="GO:0031419">
    <property type="term" value="F:cobalamin binding"/>
    <property type="evidence" value="ECO:0007669"/>
    <property type="project" value="InterPro"/>
</dbReference>
<organism evidence="2">
    <name type="scientific">marine sediment metagenome</name>
    <dbReference type="NCBI Taxonomy" id="412755"/>
    <lineage>
        <taxon>unclassified sequences</taxon>
        <taxon>metagenomes</taxon>
        <taxon>ecological metagenomes</taxon>
    </lineage>
</organism>
<dbReference type="GO" id="GO:0046872">
    <property type="term" value="F:metal ion binding"/>
    <property type="evidence" value="ECO:0007669"/>
    <property type="project" value="InterPro"/>
</dbReference>
<gene>
    <name evidence="2" type="ORF">S06H3_58818</name>
</gene>
<dbReference type="EMBL" id="BARV01038123">
    <property type="protein sequence ID" value="GAI57355.1"/>
    <property type="molecule type" value="Genomic_DNA"/>
</dbReference>
<name>X1R2L7_9ZZZZ</name>
<dbReference type="PROSITE" id="PS51332">
    <property type="entry name" value="B12_BINDING"/>
    <property type="match status" value="1"/>
</dbReference>
<proteinExistence type="predicted"/>
<accession>X1R2L7</accession>
<dbReference type="AlphaFoldDB" id="X1R2L7"/>